<sequence>MTETAGLARALQRATMRFDPNTLREYVDDAESLWAVREEMATRLPTLHLDVDRARLLGLKVVASRLLGDFETAMTDGKQALEIAEATGRDLIVAPARARLARVHAWRNEHDEADRLFALAEAGDLPRALVASVRLHAGLSCIAQGRLIEALIHLERALDNSNNDEWLTSIAAYALDAAHRRAGAYGFGPRPRSWAERAQNPAPRPYRDRETGRYGYKDADGNPVIMSAFDQVGDFRGGVATVRRGLWGAISREGRTVVPFLYDEMRTEMPDGRVVDGFVDGVVGVDRRGGKGAVDRTGKLVVPPKYRQVLAHPGGFAVCTSFGQWGAIDRDGVEVLPERYRREQVLSRLESFIVVDNGPL</sequence>
<dbReference type="InterPro" id="IPR011990">
    <property type="entry name" value="TPR-like_helical_dom_sf"/>
</dbReference>
<comment type="caution">
    <text evidence="2">The sequence shown here is derived from an EMBL/GenBank/DDBJ whole genome shotgun (WGS) entry which is preliminary data.</text>
</comment>
<dbReference type="EMBL" id="JACHGT010000005">
    <property type="protein sequence ID" value="MBB6034777.1"/>
    <property type="molecule type" value="Genomic_DNA"/>
</dbReference>
<dbReference type="RefSeq" id="WP_184787643.1">
    <property type="nucleotide sequence ID" value="NZ_BONT01000067.1"/>
</dbReference>
<dbReference type="Pfam" id="PF14903">
    <property type="entry name" value="WG_beta_rep"/>
    <property type="match status" value="3"/>
</dbReference>
<dbReference type="InterPro" id="IPR032774">
    <property type="entry name" value="WG_beta_rep"/>
</dbReference>
<proteinExistence type="predicted"/>
<accession>A0A841FNH9</accession>
<name>A0A841FNH9_9ACTN</name>
<protein>
    <submittedName>
        <fullName evidence="2">Tetratricopeptide (TPR) repeat protein</fullName>
    </submittedName>
</protein>
<feature type="region of interest" description="Disordered" evidence="1">
    <location>
        <begin position="190"/>
        <end position="213"/>
    </location>
</feature>
<reference evidence="2 3" key="1">
    <citation type="submission" date="2020-08" db="EMBL/GenBank/DDBJ databases">
        <title>Genomic Encyclopedia of Type Strains, Phase IV (KMG-IV): sequencing the most valuable type-strain genomes for metagenomic binning, comparative biology and taxonomic classification.</title>
        <authorList>
            <person name="Goeker M."/>
        </authorList>
    </citation>
    <scope>NUCLEOTIDE SEQUENCE [LARGE SCALE GENOMIC DNA]</scope>
    <source>
        <strain evidence="2 3">YIM 65646</strain>
    </source>
</reference>
<gene>
    <name evidence="2" type="ORF">HNR73_002631</name>
</gene>
<keyword evidence="3" id="KW-1185">Reference proteome</keyword>
<dbReference type="PANTHER" id="PTHR37841">
    <property type="entry name" value="GLR2918 PROTEIN"/>
    <property type="match status" value="1"/>
</dbReference>
<dbReference type="AlphaFoldDB" id="A0A841FNH9"/>
<dbReference type="PANTHER" id="PTHR37841:SF1">
    <property type="entry name" value="DUF3298 DOMAIN-CONTAINING PROTEIN"/>
    <property type="match status" value="1"/>
</dbReference>
<dbReference type="SUPFAM" id="SSF48452">
    <property type="entry name" value="TPR-like"/>
    <property type="match status" value="1"/>
</dbReference>
<dbReference type="Proteomes" id="UP000548476">
    <property type="component" value="Unassembled WGS sequence"/>
</dbReference>
<organism evidence="2 3">
    <name type="scientific">Phytomonospora endophytica</name>
    <dbReference type="NCBI Taxonomy" id="714109"/>
    <lineage>
        <taxon>Bacteria</taxon>
        <taxon>Bacillati</taxon>
        <taxon>Actinomycetota</taxon>
        <taxon>Actinomycetes</taxon>
        <taxon>Micromonosporales</taxon>
        <taxon>Micromonosporaceae</taxon>
        <taxon>Phytomonospora</taxon>
    </lineage>
</organism>
<evidence type="ECO:0000313" key="2">
    <source>
        <dbReference type="EMBL" id="MBB6034777.1"/>
    </source>
</evidence>
<dbReference type="Gene3D" id="1.25.40.10">
    <property type="entry name" value="Tetratricopeptide repeat domain"/>
    <property type="match status" value="1"/>
</dbReference>
<evidence type="ECO:0000313" key="3">
    <source>
        <dbReference type="Proteomes" id="UP000548476"/>
    </source>
</evidence>
<evidence type="ECO:0000256" key="1">
    <source>
        <dbReference type="SAM" id="MobiDB-lite"/>
    </source>
</evidence>